<comment type="caution">
    <text evidence="1">The sequence shown here is derived from an EMBL/GenBank/DDBJ whole genome shotgun (WGS) entry which is preliminary data.</text>
</comment>
<gene>
    <name evidence="1" type="ORF">MCSF7_02776</name>
</gene>
<evidence type="ECO:0008006" key="3">
    <source>
        <dbReference type="Google" id="ProtNLM"/>
    </source>
</evidence>
<dbReference type="eggNOG" id="COG0510">
    <property type="taxonomic scope" value="Bacteria"/>
</dbReference>
<evidence type="ECO:0000313" key="2">
    <source>
        <dbReference type="Proteomes" id="UP000004978"/>
    </source>
</evidence>
<accession>F9UJ97</accession>
<dbReference type="EMBL" id="AFXA01000003">
    <property type="protein sequence ID" value="EGV00540.1"/>
    <property type="molecule type" value="Genomic_DNA"/>
</dbReference>
<dbReference type="STRING" id="1037410.MCSF7_02776"/>
<name>F9UJ97_9BACT</name>
<reference evidence="1 2" key="1">
    <citation type="journal article" date="2013" name="Genome Announc.">
        <title>Genome Sequence of Mycoplasma columbinum Strain SF7.</title>
        <authorList>
            <person name="Guo Z."/>
            <person name="Xu X."/>
            <person name="Zheng Q."/>
            <person name="Li T."/>
            <person name="Kuang S."/>
            <person name="Zhang Z."/>
            <person name="Chen Y."/>
            <person name="Lu X."/>
            <person name="Zhou R."/>
            <person name="Bi D."/>
            <person name="Jin H."/>
        </authorList>
    </citation>
    <scope>NUCLEOTIDE SEQUENCE [LARGE SCALE GENOMIC DNA]</scope>
    <source>
        <strain evidence="1 2">SF7</strain>
    </source>
</reference>
<dbReference type="PANTHER" id="PTHR22603:SF66">
    <property type="entry name" value="ETHANOLAMINE KINASE"/>
    <property type="match status" value="1"/>
</dbReference>
<dbReference type="Proteomes" id="UP000004978">
    <property type="component" value="Unassembled WGS sequence"/>
</dbReference>
<proteinExistence type="predicted"/>
<dbReference type="GO" id="GO:0005737">
    <property type="term" value="C:cytoplasm"/>
    <property type="evidence" value="ECO:0007669"/>
    <property type="project" value="TreeGrafter"/>
</dbReference>
<dbReference type="GO" id="GO:0006646">
    <property type="term" value="P:phosphatidylethanolamine biosynthetic process"/>
    <property type="evidence" value="ECO:0007669"/>
    <property type="project" value="TreeGrafter"/>
</dbReference>
<dbReference type="InterPro" id="IPR011009">
    <property type="entry name" value="Kinase-like_dom_sf"/>
</dbReference>
<dbReference type="Pfam" id="PF01633">
    <property type="entry name" value="Choline_kinase"/>
    <property type="match status" value="2"/>
</dbReference>
<organism evidence="1 2">
    <name type="scientific">Mycoplasmopsis columbina SF7</name>
    <dbReference type="NCBI Taxonomy" id="1037410"/>
    <lineage>
        <taxon>Bacteria</taxon>
        <taxon>Bacillati</taxon>
        <taxon>Mycoplasmatota</taxon>
        <taxon>Mycoplasmoidales</taxon>
        <taxon>Metamycoplasmataceae</taxon>
        <taxon>Mycoplasmopsis</taxon>
    </lineage>
</organism>
<dbReference type="Gene3D" id="3.90.1200.10">
    <property type="match status" value="2"/>
</dbReference>
<dbReference type="RefSeq" id="WP_006608363.1">
    <property type="nucleotide sequence ID" value="NZ_AFXA01000003.1"/>
</dbReference>
<dbReference type="AlphaFoldDB" id="F9UJ97"/>
<sequence length="481" mass="58099">MLDIYSLNLDKKVIDKFQEINQKFDGNILLKELFYNGFHNTTFLIELNNELYQLRINNNDFVDHLVEEKILKNNPDYIFYHQGSFLKKWFVGKTLNEIKVTKKIQLAVLKELKKFQSKTILDLPIINWYTYGSINKKYDNFVKELMSKNLVTTHGDLSPKNILINEKNQVKFIDFEWVRKNHFAFDLITLVENASFSWEIIKEVFNITDTEIKKITYVSQKFREYGYKKKYAHFDFQKMNLKEIEGGLSNRNFKLNNYFIQYKNQNKFNFKISTNKLNKLNFVPLNLYEDKKIIIRNFIDKQEINFHRKSILKQVAQNLKQLHTIKLKTKQNNIYKRVIFYGNKIKKWKEINIFFGKKNVEKILNFIKNIPSEVLSHNDLNEANVLLDLNNKAWFIDFEYMGFNHPYFDLAYFSSATFLKSNEEKYLLEKYTDKIDYRTYYQYKCIVNFYGLIWMLYLRPNAKISDNKMNIKNIKKYLKYL</sequence>
<keyword evidence="2" id="KW-1185">Reference proteome</keyword>
<evidence type="ECO:0000313" key="1">
    <source>
        <dbReference type="EMBL" id="EGV00540.1"/>
    </source>
</evidence>
<protein>
    <recommendedName>
        <fullName evidence="3">Choline kinase</fullName>
    </recommendedName>
</protein>
<dbReference type="PANTHER" id="PTHR22603">
    <property type="entry name" value="CHOLINE/ETHANOALAMINE KINASE"/>
    <property type="match status" value="1"/>
</dbReference>
<dbReference type="GO" id="GO:0004305">
    <property type="term" value="F:ethanolamine kinase activity"/>
    <property type="evidence" value="ECO:0007669"/>
    <property type="project" value="TreeGrafter"/>
</dbReference>
<dbReference type="SUPFAM" id="SSF56112">
    <property type="entry name" value="Protein kinase-like (PK-like)"/>
    <property type="match status" value="2"/>
</dbReference>